<dbReference type="AlphaFoldDB" id="A0A1J7IYK8"/>
<name>A0A1J7IYK8_9PEZI</name>
<dbReference type="PANTHER" id="PTHR31438">
    <property type="entry name" value="LYSINE N-ACYLTRANSFERASE C17G9.06C-RELATED"/>
    <property type="match status" value="1"/>
</dbReference>
<accession>A0A1J7IYK8</accession>
<dbReference type="Pfam" id="PF13523">
    <property type="entry name" value="Acetyltransf_8"/>
    <property type="match status" value="1"/>
</dbReference>
<dbReference type="PANTHER" id="PTHR31438:SF7">
    <property type="entry name" value="ACYLTRANSFERASE MBTK_IUCB-LIKE CONSERVED DOMAIN-CONTAINING PROTEIN"/>
    <property type="match status" value="1"/>
</dbReference>
<dbReference type="Gene3D" id="3.40.630.30">
    <property type="match status" value="1"/>
</dbReference>
<dbReference type="GO" id="GO:0016410">
    <property type="term" value="F:N-acyltransferase activity"/>
    <property type="evidence" value="ECO:0007669"/>
    <property type="project" value="TreeGrafter"/>
</dbReference>
<evidence type="ECO:0000313" key="3">
    <source>
        <dbReference type="EMBL" id="OIW22672.1"/>
    </source>
</evidence>
<proteinExistence type="inferred from homology"/>
<evidence type="ECO:0000313" key="4">
    <source>
        <dbReference type="Proteomes" id="UP000182658"/>
    </source>
</evidence>
<dbReference type="OrthoDB" id="4250781at2759"/>
<organism evidence="3 4">
    <name type="scientific">Coniochaeta ligniaria NRRL 30616</name>
    <dbReference type="NCBI Taxonomy" id="1408157"/>
    <lineage>
        <taxon>Eukaryota</taxon>
        <taxon>Fungi</taxon>
        <taxon>Dikarya</taxon>
        <taxon>Ascomycota</taxon>
        <taxon>Pezizomycotina</taxon>
        <taxon>Sordariomycetes</taxon>
        <taxon>Sordariomycetidae</taxon>
        <taxon>Coniochaetales</taxon>
        <taxon>Coniochaetaceae</taxon>
        <taxon>Coniochaeta</taxon>
    </lineage>
</organism>
<sequence length="438" mass="49886">MTSRRLADYVVSQDAVLKLPHPYLTSYYVQNGEGSGLYKLKTNDTTTLGSVNLGESSILFTEPEDLRSGDRPDESNNTAWARARRSPLVTVHGTQGQQPLTPAVWLLSYVIFTVRPGEEFLRLRIDGPGADSLGAQLKTVALAIDHPRPPKSGENSVTENSGELLVLRGSFWQGAGSPFGPRPIWVLDDKDVTLEHRISSYPLTPLDYTMTVDAPAALCWHPRRPVKPRPGSVIYSRYIPHLKENFSMVALDYENQEHLQLFHQWQNDPRVSQGWNLTGTLDQHRSYLGRVHRDPHQVAILAKFEDTYFAYFEVYWAKEDRLGGYYSPRDFDRGRYSLVGDVRFRGPHRVSAWWSSLMHYLFLDDPRTMYVVGEPQYTNSSVLMYDLMHGFGLDKFVDLPNKRSAFVRCSRERFFQLSPMDENPKVMGGTLVGLVPKL</sequence>
<dbReference type="InterPro" id="IPR016181">
    <property type="entry name" value="Acyl_CoA_acyltransferase"/>
</dbReference>
<dbReference type="InterPro" id="IPR019432">
    <property type="entry name" value="Acyltransferase_MbtK/IucB-like"/>
</dbReference>
<dbReference type="SUPFAM" id="SSF55729">
    <property type="entry name" value="Acyl-CoA N-acyltransferases (Nat)"/>
    <property type="match status" value="1"/>
</dbReference>
<gene>
    <name evidence="3" type="ORF">CONLIGDRAFT_152021</name>
</gene>
<dbReference type="SMART" id="SM01006">
    <property type="entry name" value="AlcB"/>
    <property type="match status" value="1"/>
</dbReference>
<dbReference type="InParanoid" id="A0A1J7IYK8"/>
<protein>
    <recommendedName>
        <fullName evidence="2">Acyltransferase MbtK/IucB-like conserved domain-containing protein</fullName>
    </recommendedName>
</protein>
<dbReference type="GO" id="GO:0019290">
    <property type="term" value="P:siderophore biosynthetic process"/>
    <property type="evidence" value="ECO:0007669"/>
    <property type="project" value="InterPro"/>
</dbReference>
<reference evidence="3 4" key="1">
    <citation type="submission" date="2016-10" db="EMBL/GenBank/DDBJ databases">
        <title>Draft genome sequence of Coniochaeta ligniaria NRRL30616, a lignocellulolytic fungus for bioabatement of inhibitors in plant biomass hydrolysates.</title>
        <authorList>
            <consortium name="DOE Joint Genome Institute"/>
            <person name="Jimenez D.J."/>
            <person name="Hector R.E."/>
            <person name="Riley R."/>
            <person name="Sun H."/>
            <person name="Grigoriev I.V."/>
            <person name="Van Elsas J.D."/>
            <person name="Nichols N.N."/>
        </authorList>
    </citation>
    <scope>NUCLEOTIDE SEQUENCE [LARGE SCALE GENOMIC DNA]</scope>
    <source>
        <strain evidence="3 4">NRRL 30616</strain>
    </source>
</reference>
<feature type="domain" description="Acyltransferase MbtK/IucB-like conserved" evidence="2">
    <location>
        <begin position="249"/>
        <end position="298"/>
    </location>
</feature>
<keyword evidence="4" id="KW-1185">Reference proteome</keyword>
<evidence type="ECO:0000256" key="1">
    <source>
        <dbReference type="ARBA" id="ARBA00009893"/>
    </source>
</evidence>
<comment type="similarity">
    <text evidence="1">Belongs to the lysine N-acyltransferase MbtK family.</text>
</comment>
<dbReference type="EMBL" id="KV875111">
    <property type="protein sequence ID" value="OIW22672.1"/>
    <property type="molecule type" value="Genomic_DNA"/>
</dbReference>
<evidence type="ECO:0000259" key="2">
    <source>
        <dbReference type="SMART" id="SM01006"/>
    </source>
</evidence>
<dbReference type="Proteomes" id="UP000182658">
    <property type="component" value="Unassembled WGS sequence"/>
</dbReference>
<dbReference type="STRING" id="1408157.A0A1J7IYK8"/>